<name>A0A2T7NDW7_POMCA</name>
<evidence type="ECO:0000256" key="3">
    <source>
        <dbReference type="ARBA" id="ARBA00005634"/>
    </source>
</evidence>
<keyword evidence="9" id="KW-0862">Zinc</keyword>
<dbReference type="InterPro" id="IPR003137">
    <property type="entry name" value="PA_domain"/>
</dbReference>
<dbReference type="InterPro" id="IPR007484">
    <property type="entry name" value="Peptidase_M28"/>
</dbReference>
<protein>
    <recommendedName>
        <fullName evidence="16">glutamate carboxypeptidase II</fullName>
        <ecNumber evidence="16">3.4.17.21</ecNumber>
    </recommendedName>
</protein>
<evidence type="ECO:0000256" key="15">
    <source>
        <dbReference type="ARBA" id="ARBA00052003"/>
    </source>
</evidence>
<dbReference type="EMBL" id="PZQS01000013">
    <property type="protein sequence ID" value="PVD19370.1"/>
    <property type="molecule type" value="Genomic_DNA"/>
</dbReference>
<accession>A0A2T7NDW7</accession>
<keyword evidence="10" id="KW-0735">Signal-anchor</keyword>
<dbReference type="OrthoDB" id="5841748at2759"/>
<comment type="similarity">
    <text evidence="3">Belongs to the peptidase M28 family. M28B subfamily.</text>
</comment>
<evidence type="ECO:0000259" key="18">
    <source>
        <dbReference type="Pfam" id="PF04253"/>
    </source>
</evidence>
<dbReference type="GO" id="GO:0016020">
    <property type="term" value="C:membrane"/>
    <property type="evidence" value="ECO:0007669"/>
    <property type="project" value="UniProtKB-SubCell"/>
</dbReference>
<evidence type="ECO:0000259" key="19">
    <source>
        <dbReference type="Pfam" id="PF04389"/>
    </source>
</evidence>
<dbReference type="Gene3D" id="1.20.930.40">
    <property type="entry name" value="Transferrin receptor-like, dimerisation domain"/>
    <property type="match status" value="1"/>
</dbReference>
<evidence type="ECO:0000256" key="6">
    <source>
        <dbReference type="ARBA" id="ARBA00022692"/>
    </source>
</evidence>
<proteinExistence type="inferred from homology"/>
<dbReference type="SUPFAM" id="SSF52025">
    <property type="entry name" value="PA domain"/>
    <property type="match status" value="1"/>
</dbReference>
<keyword evidence="21" id="KW-1185">Reference proteome</keyword>
<evidence type="ECO:0000256" key="12">
    <source>
        <dbReference type="ARBA" id="ARBA00023049"/>
    </source>
</evidence>
<evidence type="ECO:0000256" key="1">
    <source>
        <dbReference type="ARBA" id="ARBA00001947"/>
    </source>
</evidence>
<evidence type="ECO:0000256" key="2">
    <source>
        <dbReference type="ARBA" id="ARBA00004606"/>
    </source>
</evidence>
<comment type="cofactor">
    <cofactor evidence="1">
        <name>Zn(2+)</name>
        <dbReference type="ChEBI" id="CHEBI:29105"/>
    </cofactor>
</comment>
<evidence type="ECO:0000256" key="16">
    <source>
        <dbReference type="ARBA" id="ARBA00066561"/>
    </source>
</evidence>
<reference evidence="20 21" key="1">
    <citation type="submission" date="2018-04" db="EMBL/GenBank/DDBJ databases">
        <title>The genome of golden apple snail Pomacea canaliculata provides insight into stress tolerance and invasive adaptation.</title>
        <authorList>
            <person name="Liu C."/>
            <person name="Liu B."/>
            <person name="Ren Y."/>
            <person name="Zhang Y."/>
            <person name="Wang H."/>
            <person name="Li S."/>
            <person name="Jiang F."/>
            <person name="Yin L."/>
            <person name="Zhang G."/>
            <person name="Qian W."/>
            <person name="Fan W."/>
        </authorList>
    </citation>
    <scope>NUCLEOTIDE SEQUENCE [LARGE SCALE GENOMIC DNA]</scope>
    <source>
        <strain evidence="20">SZHN2017</strain>
        <tissue evidence="20">Muscle</tissue>
    </source>
</reference>
<dbReference type="SUPFAM" id="SSF47672">
    <property type="entry name" value="Transferrin receptor-like dimerisation domain"/>
    <property type="match status" value="1"/>
</dbReference>
<keyword evidence="11" id="KW-1133">Transmembrane helix</keyword>
<dbReference type="CDD" id="cd02121">
    <property type="entry name" value="PA_GCPII_like"/>
    <property type="match status" value="1"/>
</dbReference>
<dbReference type="InterPro" id="IPR007365">
    <property type="entry name" value="TFR-like_dimer_dom"/>
</dbReference>
<feature type="domain" description="Transferrin receptor-like dimerisation" evidence="18">
    <location>
        <begin position="624"/>
        <end position="743"/>
    </location>
</feature>
<evidence type="ECO:0000256" key="9">
    <source>
        <dbReference type="ARBA" id="ARBA00022833"/>
    </source>
</evidence>
<evidence type="ECO:0000256" key="8">
    <source>
        <dbReference type="ARBA" id="ARBA00022801"/>
    </source>
</evidence>
<comment type="catalytic activity">
    <reaction evidence="15">
        <text>Release of an unsubstituted, C-terminal glutamyl residue, typically from Ac-Asp-Glu or folylpoly-gamma-glutamates.</text>
        <dbReference type="EC" id="3.4.17.21"/>
    </reaction>
</comment>
<keyword evidence="7" id="KW-0479">Metal-binding</keyword>
<comment type="caution">
    <text evidence="20">The sequence shown here is derived from an EMBL/GenBank/DDBJ whole genome shotgun (WGS) entry which is preliminary data.</text>
</comment>
<evidence type="ECO:0000259" key="17">
    <source>
        <dbReference type="Pfam" id="PF02225"/>
    </source>
</evidence>
<dbReference type="GO" id="GO:0004181">
    <property type="term" value="F:metallocarboxypeptidase activity"/>
    <property type="evidence" value="ECO:0007669"/>
    <property type="project" value="UniProtKB-EC"/>
</dbReference>
<feature type="domain" description="PA" evidence="17">
    <location>
        <begin position="207"/>
        <end position="294"/>
    </location>
</feature>
<dbReference type="Proteomes" id="UP000245119">
    <property type="component" value="Linkage Group LG13"/>
</dbReference>
<evidence type="ECO:0000256" key="14">
    <source>
        <dbReference type="ARBA" id="ARBA00023180"/>
    </source>
</evidence>
<evidence type="ECO:0000256" key="4">
    <source>
        <dbReference type="ARBA" id="ARBA00022645"/>
    </source>
</evidence>
<keyword evidence="5" id="KW-0645">Protease</keyword>
<dbReference type="FunFam" id="1.20.930.40:FF:000001">
    <property type="entry name" value="N-acetylated-alpha-linked acidic dipeptidase 2"/>
    <property type="match status" value="1"/>
</dbReference>
<evidence type="ECO:0000313" key="20">
    <source>
        <dbReference type="EMBL" id="PVD19370.1"/>
    </source>
</evidence>
<keyword evidence="4" id="KW-0121">Carboxypeptidase</keyword>
<dbReference type="AlphaFoldDB" id="A0A2T7NDW7"/>
<organism evidence="20 21">
    <name type="scientific">Pomacea canaliculata</name>
    <name type="common">Golden apple snail</name>
    <dbReference type="NCBI Taxonomy" id="400727"/>
    <lineage>
        <taxon>Eukaryota</taxon>
        <taxon>Metazoa</taxon>
        <taxon>Spiralia</taxon>
        <taxon>Lophotrochozoa</taxon>
        <taxon>Mollusca</taxon>
        <taxon>Gastropoda</taxon>
        <taxon>Caenogastropoda</taxon>
        <taxon>Architaenioglossa</taxon>
        <taxon>Ampullarioidea</taxon>
        <taxon>Ampullariidae</taxon>
        <taxon>Pomacea</taxon>
    </lineage>
</organism>
<keyword evidence="12" id="KW-0482">Metalloprotease</keyword>
<comment type="subcellular location">
    <subcellularLocation>
        <location evidence="2">Membrane</location>
        <topology evidence="2">Single-pass type II membrane protein</topology>
    </subcellularLocation>
</comment>
<keyword evidence="8" id="KW-0378">Hydrolase</keyword>
<dbReference type="PANTHER" id="PTHR10404">
    <property type="entry name" value="N-ACETYLATED-ALPHA-LINKED ACIDIC DIPEPTIDASE"/>
    <property type="match status" value="1"/>
</dbReference>
<evidence type="ECO:0000313" key="21">
    <source>
        <dbReference type="Proteomes" id="UP000245119"/>
    </source>
</evidence>
<dbReference type="InterPro" id="IPR046450">
    <property type="entry name" value="PA_dom_sf"/>
</dbReference>
<dbReference type="EC" id="3.4.17.21" evidence="16"/>
<keyword evidence="13" id="KW-0472">Membrane</keyword>
<keyword evidence="6" id="KW-0812">Transmembrane</keyword>
<dbReference type="Gene3D" id="3.50.30.30">
    <property type="match status" value="1"/>
</dbReference>
<sequence length="748" mass="83821">MLMLLGDLSRGVTRSRLLISQLRCKDLECPSSCQKPLKTCKDDARKQSLWYTAVATTESILRSINVRGCRDKIELYCDETSGVQTIVLVCFNSTQFILANVDKDKIRNNLREYSKEPRLAGTKQDADLAKKIQSDWIANGLDEVHMATYDVLLSFPNTTTPNLIQIKNVTSGQIISETKPYEVALTPAENNSNVVPPFNAFSPAGDVTGDLVYVNYGTVEDFMYVTTNLSFNLTGTIVIARYGKIFRGDKVENAQHFNAAGVILYSDPRDFSTHNVKPYPNSWWLPGTGIQRGTVYGDGDIQTPLYPSTYYANRIPVEKVALQKIPCQPIGYEDAYQLLGKVRLIVNNYIKVKPVYNVIGYIKGREEPDRYVLIGNHHDAWVFGAVDPLSGTASVTEITRVFGQMLKKGHRPRRTLVFCSWDAEEPGLIGSIEWVEDHLKVLLQRGVAYLNMDSSATSNFTLAIGTSPLLQDAIYEAAKHVPSQDPSFATMYDMWLHRPRSNKSNLQEPQLTYSLGSGSDMAAFYQRAGISSIDMVMTYDEANIPISTYPLYHSSYETFYAFDAFIDPGFTATAAITKLMAILAINLADSELLPMKVERYSRAIYDAYATLATHYRDLWQSKGVDIESLDSAVHNFSLAAKAFQEQLDNISKSLSGSPLLQRMINDKLMQLERAFLDPEGLPGRPDQKHMMFAPSQFDSYIDNSFPGIVDTMFQIEHGSDKWDQLKQQVYIATYTIQSAVFTLQGLGL</sequence>
<dbReference type="InterPro" id="IPR036757">
    <property type="entry name" value="TFR-like_dimer_dom_sf"/>
</dbReference>
<keyword evidence="14" id="KW-0325">Glycoprotein</keyword>
<dbReference type="GO" id="GO:0006508">
    <property type="term" value="P:proteolysis"/>
    <property type="evidence" value="ECO:0007669"/>
    <property type="project" value="UniProtKB-KW"/>
</dbReference>
<evidence type="ECO:0000256" key="13">
    <source>
        <dbReference type="ARBA" id="ARBA00023136"/>
    </source>
</evidence>
<dbReference type="PANTHER" id="PTHR10404:SF77">
    <property type="entry name" value="GLUTAMATE CARBOXYPEPTIDASE 2 HOMOLOG"/>
    <property type="match status" value="1"/>
</dbReference>
<feature type="domain" description="Peptidase M28" evidence="19">
    <location>
        <begin position="357"/>
        <end position="560"/>
    </location>
</feature>
<dbReference type="Pfam" id="PF02225">
    <property type="entry name" value="PA"/>
    <property type="match status" value="1"/>
</dbReference>
<dbReference type="Gene3D" id="3.40.630.10">
    <property type="entry name" value="Zn peptidases"/>
    <property type="match status" value="2"/>
</dbReference>
<dbReference type="Pfam" id="PF04389">
    <property type="entry name" value="Peptidase_M28"/>
    <property type="match status" value="1"/>
</dbReference>
<evidence type="ECO:0000256" key="11">
    <source>
        <dbReference type="ARBA" id="ARBA00022989"/>
    </source>
</evidence>
<dbReference type="Pfam" id="PF04253">
    <property type="entry name" value="TFR_dimer"/>
    <property type="match status" value="1"/>
</dbReference>
<evidence type="ECO:0000256" key="5">
    <source>
        <dbReference type="ARBA" id="ARBA00022670"/>
    </source>
</evidence>
<evidence type="ECO:0000256" key="10">
    <source>
        <dbReference type="ARBA" id="ARBA00022968"/>
    </source>
</evidence>
<evidence type="ECO:0000256" key="7">
    <source>
        <dbReference type="ARBA" id="ARBA00022723"/>
    </source>
</evidence>
<dbReference type="GO" id="GO:0046872">
    <property type="term" value="F:metal ion binding"/>
    <property type="evidence" value="ECO:0007669"/>
    <property type="project" value="UniProtKB-KW"/>
</dbReference>
<dbReference type="FunFam" id="3.40.630.10:FF:000009">
    <property type="entry name" value="N-acetylated-alpha-linked acidic dipeptidase 2"/>
    <property type="match status" value="1"/>
</dbReference>
<dbReference type="InterPro" id="IPR039373">
    <property type="entry name" value="Peptidase_M28B"/>
</dbReference>
<dbReference type="SUPFAM" id="SSF53187">
    <property type="entry name" value="Zn-dependent exopeptidases"/>
    <property type="match status" value="1"/>
</dbReference>
<dbReference type="CDD" id="cd08022">
    <property type="entry name" value="M28_PSMA_like"/>
    <property type="match status" value="1"/>
</dbReference>
<gene>
    <name evidence="20" type="ORF">C0Q70_19858</name>
</gene>